<evidence type="ECO:0000256" key="5">
    <source>
        <dbReference type="ARBA" id="ARBA00023136"/>
    </source>
</evidence>
<evidence type="ECO:0000256" key="8">
    <source>
        <dbReference type="SAM" id="Phobius"/>
    </source>
</evidence>
<dbReference type="GO" id="GO:0005886">
    <property type="term" value="C:plasma membrane"/>
    <property type="evidence" value="ECO:0007669"/>
    <property type="project" value="UniProtKB-SubCell"/>
</dbReference>
<dbReference type="AlphaFoldDB" id="A0AAD7ZGS1"/>
<protein>
    <submittedName>
        <fullName evidence="10">Uncharacterized protein</fullName>
    </submittedName>
</protein>
<keyword evidence="6" id="KW-0675">Receptor</keyword>
<dbReference type="Proteomes" id="UP001233999">
    <property type="component" value="Unassembled WGS sequence"/>
</dbReference>
<proteinExistence type="predicted"/>
<dbReference type="EMBL" id="JASPKZ010008345">
    <property type="protein sequence ID" value="KAJ9580359.1"/>
    <property type="molecule type" value="Genomic_DNA"/>
</dbReference>
<evidence type="ECO:0000256" key="3">
    <source>
        <dbReference type="ARBA" id="ARBA00022692"/>
    </source>
</evidence>
<evidence type="ECO:0000313" key="11">
    <source>
        <dbReference type="Proteomes" id="UP001233999"/>
    </source>
</evidence>
<name>A0AAD7ZGS1_DIPPU</name>
<reference evidence="10" key="1">
    <citation type="journal article" date="2023" name="IScience">
        <title>Live-bearing cockroach genome reveals convergent evolutionary mechanisms linked to viviparity in insects and beyond.</title>
        <authorList>
            <person name="Fouks B."/>
            <person name="Harrison M.C."/>
            <person name="Mikhailova A.A."/>
            <person name="Marchal E."/>
            <person name="English S."/>
            <person name="Carruthers M."/>
            <person name="Jennings E.C."/>
            <person name="Chiamaka E.L."/>
            <person name="Frigard R.A."/>
            <person name="Pippel M."/>
            <person name="Attardo G.M."/>
            <person name="Benoit J.B."/>
            <person name="Bornberg-Bauer E."/>
            <person name="Tobe S.S."/>
        </authorList>
    </citation>
    <scope>NUCLEOTIDE SEQUENCE</scope>
    <source>
        <strain evidence="10">Stay&amp;Tobe</strain>
    </source>
</reference>
<accession>A0AAD7ZGS1</accession>
<evidence type="ECO:0000256" key="9">
    <source>
        <dbReference type="SAM" id="SignalP"/>
    </source>
</evidence>
<keyword evidence="3 8" id="KW-0812">Transmembrane</keyword>
<keyword evidence="7" id="KW-0325">Glycoprotein</keyword>
<keyword evidence="11" id="KW-1185">Reference proteome</keyword>
<comment type="subcellular location">
    <subcellularLocation>
        <location evidence="1">Cell membrane</location>
        <topology evidence="1">Multi-pass membrane protein</topology>
    </subcellularLocation>
</comment>
<feature type="transmembrane region" description="Helical" evidence="8">
    <location>
        <begin position="636"/>
        <end position="657"/>
    </location>
</feature>
<dbReference type="PANTHER" id="PTHR42643:SF24">
    <property type="entry name" value="IONOTROPIC RECEPTOR 60A"/>
    <property type="match status" value="1"/>
</dbReference>
<evidence type="ECO:0000256" key="2">
    <source>
        <dbReference type="ARBA" id="ARBA00022475"/>
    </source>
</evidence>
<dbReference type="SUPFAM" id="SSF53850">
    <property type="entry name" value="Periplasmic binding protein-like II"/>
    <property type="match status" value="1"/>
</dbReference>
<evidence type="ECO:0000256" key="6">
    <source>
        <dbReference type="ARBA" id="ARBA00023170"/>
    </source>
</evidence>
<reference evidence="10" key="2">
    <citation type="submission" date="2023-05" db="EMBL/GenBank/DDBJ databases">
        <authorList>
            <person name="Fouks B."/>
        </authorList>
    </citation>
    <scope>NUCLEOTIDE SEQUENCE</scope>
    <source>
        <strain evidence="10">Stay&amp;Tobe</strain>
        <tissue evidence="10">Testes</tissue>
    </source>
</reference>
<feature type="transmembrane region" description="Helical" evidence="8">
    <location>
        <begin position="448"/>
        <end position="468"/>
    </location>
</feature>
<feature type="signal peptide" evidence="9">
    <location>
        <begin position="1"/>
        <end position="21"/>
    </location>
</feature>
<dbReference type="PANTHER" id="PTHR42643">
    <property type="entry name" value="IONOTROPIC RECEPTOR 20A-RELATED"/>
    <property type="match status" value="1"/>
</dbReference>
<feature type="chain" id="PRO_5042105990" evidence="9">
    <location>
        <begin position="22"/>
        <end position="711"/>
    </location>
</feature>
<evidence type="ECO:0000256" key="1">
    <source>
        <dbReference type="ARBA" id="ARBA00004651"/>
    </source>
</evidence>
<feature type="transmembrane region" description="Helical" evidence="8">
    <location>
        <begin position="417"/>
        <end position="436"/>
    </location>
</feature>
<dbReference type="Gene3D" id="1.10.287.70">
    <property type="match status" value="1"/>
</dbReference>
<keyword evidence="9" id="KW-0732">Signal</keyword>
<dbReference type="InterPro" id="IPR052192">
    <property type="entry name" value="Insect_Ionotropic_Sensory_Rcpt"/>
</dbReference>
<evidence type="ECO:0000256" key="4">
    <source>
        <dbReference type="ARBA" id="ARBA00022989"/>
    </source>
</evidence>
<sequence>MSVVLIQFLVTILLASCAVKGKHSEGTEILVESLIKYILLRYFTHVMPVIFLLSNSTEDEPPRSLNVVELPHTIRWVEDITLQIASDNYLRSMLMRNPENDEYYTEYPYEGHILFTNAQSEDFKDIFFENILKLKMKPYWNPRSNFVVFACGKLKEFPEEFADTVLTNLKQTDNITNAVLFIFTGDTDEIDYNLNEKETNVTSIETITTIYAYTLFPYLNGACNVENTVKIGKWSVNNSSGDIFKGVDFFPTKLPKRFMGCVLNIGGIGPEPYVIKQSYMYQDVENKFVLQGLGLELINLFADVMNMTPSYQEPFVKVEPETLSELLVSLISGESDIVGGFFPGIYPLNTYVDVSFQILSDTVKYIVTCPKLMTKTEKIIYLFSLSTWISIGLVFTFVSVLFWMLSNYPARKRDFSAFNLLAQCFSAAWTVLLGISVPQMPVLLETRILFITYVWYCFAISTVFQAYFTTYLVEPGYEARLETLGDVIRAGLKFNTYKVMDVIENIFDLPDLNVFEQTVFTDMGECVRNVMFNRSSFTFAVSYFPSYLASLSGVHDQSKVVCSLDELLLTMPMTAALPIGNPLLHTLNVHIRRCLEGGFLEGYWSKIKHEVNLKANKTYEGSEYVVFSLSHLSPGFTLLFAGYFLSVILFMCELIQFTMNKSPFSMSDDLTAVDTYTSNYCGNRLKANKNPSRKSQFRHRLRIIKLRLSQS</sequence>
<keyword evidence="5 8" id="KW-0472">Membrane</keyword>
<keyword evidence="4 8" id="KW-1133">Transmembrane helix</keyword>
<comment type="caution">
    <text evidence="10">The sequence shown here is derived from an EMBL/GenBank/DDBJ whole genome shotgun (WGS) entry which is preliminary data.</text>
</comment>
<gene>
    <name evidence="10" type="ORF">L9F63_003994</name>
</gene>
<feature type="transmembrane region" description="Helical" evidence="8">
    <location>
        <begin position="380"/>
        <end position="405"/>
    </location>
</feature>
<organism evidence="10 11">
    <name type="scientific">Diploptera punctata</name>
    <name type="common">Pacific beetle cockroach</name>
    <dbReference type="NCBI Taxonomy" id="6984"/>
    <lineage>
        <taxon>Eukaryota</taxon>
        <taxon>Metazoa</taxon>
        <taxon>Ecdysozoa</taxon>
        <taxon>Arthropoda</taxon>
        <taxon>Hexapoda</taxon>
        <taxon>Insecta</taxon>
        <taxon>Pterygota</taxon>
        <taxon>Neoptera</taxon>
        <taxon>Polyneoptera</taxon>
        <taxon>Dictyoptera</taxon>
        <taxon>Blattodea</taxon>
        <taxon>Blaberoidea</taxon>
        <taxon>Blaberidae</taxon>
        <taxon>Diplopterinae</taxon>
        <taxon>Diploptera</taxon>
    </lineage>
</organism>
<evidence type="ECO:0000313" key="10">
    <source>
        <dbReference type="EMBL" id="KAJ9580359.1"/>
    </source>
</evidence>
<evidence type="ECO:0000256" key="7">
    <source>
        <dbReference type="ARBA" id="ARBA00023180"/>
    </source>
</evidence>
<keyword evidence="2" id="KW-1003">Cell membrane</keyword>